<proteinExistence type="predicted"/>
<name>A0A1Y1XDX4_9FUNG</name>
<evidence type="ECO:0000256" key="2">
    <source>
        <dbReference type="SAM" id="SignalP"/>
    </source>
</evidence>
<gene>
    <name evidence="4" type="ORF">BCR32DRAFT_266664</name>
</gene>
<sequence>MKLYFFPVLFYLITLATITFCNPVTEEIIEENDERVHAKVNIYDESLVPKSKRADFFTYAGSIGHFFSAKDVKRNVFYDGIKNLDIYYGKKGGRKPVVIFIYGGAWFWGEKSWYSKIGTFLSQEKDYVAVIPNYVQFPYGTLDEMVYDITNAINWVYKNINAYNGDVFNMYLVGHSSGAHLSLLTLIKSSLGLKGYGSYSVSQPVPYFQKVVLLNGPYDFDVFSKVSKETGVTTENSSFEAFAKGVLNSELSCPTDILKGYPDQSINYLSVGRIIVVHSELDTTVPYSSATGLMDQLRRVTSIPSNLYIVNGLPHCGITEGVMNDNEYAKYVLGDLLANAQ</sequence>
<keyword evidence="2" id="KW-0732">Signal</keyword>
<feature type="chain" id="PRO_5013050510" evidence="2">
    <location>
        <begin position="22"/>
        <end position="341"/>
    </location>
</feature>
<dbReference type="EMBL" id="MCFG01000062">
    <property type="protein sequence ID" value="ORX83939.1"/>
    <property type="molecule type" value="Genomic_DNA"/>
</dbReference>
<dbReference type="Gene3D" id="3.40.50.1820">
    <property type="entry name" value="alpha/beta hydrolase"/>
    <property type="match status" value="1"/>
</dbReference>
<evidence type="ECO:0000256" key="1">
    <source>
        <dbReference type="ARBA" id="ARBA00022801"/>
    </source>
</evidence>
<dbReference type="SUPFAM" id="SSF53474">
    <property type="entry name" value="alpha/beta-Hydrolases"/>
    <property type="match status" value="1"/>
</dbReference>
<dbReference type="GO" id="GO:0016787">
    <property type="term" value="F:hydrolase activity"/>
    <property type="evidence" value="ECO:0007669"/>
    <property type="project" value="UniProtKB-KW"/>
</dbReference>
<comment type="caution">
    <text evidence="4">The sequence shown here is derived from an EMBL/GenBank/DDBJ whole genome shotgun (WGS) entry which is preliminary data.</text>
</comment>
<dbReference type="OrthoDB" id="6495301at2759"/>
<dbReference type="InterPro" id="IPR029058">
    <property type="entry name" value="AB_hydrolase_fold"/>
</dbReference>
<evidence type="ECO:0000259" key="3">
    <source>
        <dbReference type="Pfam" id="PF20434"/>
    </source>
</evidence>
<reference evidence="4 5" key="1">
    <citation type="submission" date="2016-08" db="EMBL/GenBank/DDBJ databases">
        <title>A Parts List for Fungal Cellulosomes Revealed by Comparative Genomics.</title>
        <authorList>
            <consortium name="DOE Joint Genome Institute"/>
            <person name="Haitjema C.H."/>
            <person name="Gilmore S.P."/>
            <person name="Henske J.K."/>
            <person name="Solomon K.V."/>
            <person name="De Groot R."/>
            <person name="Kuo A."/>
            <person name="Mondo S.J."/>
            <person name="Salamov A.A."/>
            <person name="Labutti K."/>
            <person name="Zhao Z."/>
            <person name="Chiniquy J."/>
            <person name="Barry K."/>
            <person name="Brewer H.M."/>
            <person name="Purvine S.O."/>
            <person name="Wright A.T."/>
            <person name="Boxma B."/>
            <person name="Van Alen T."/>
            <person name="Hackstein J.H."/>
            <person name="Baker S.E."/>
            <person name="Grigoriev I.V."/>
            <person name="O'Malley M.A."/>
        </authorList>
    </citation>
    <scope>NUCLEOTIDE SEQUENCE [LARGE SCALE GENOMIC DNA]</scope>
    <source>
        <strain evidence="4 5">S4</strain>
    </source>
</reference>
<feature type="domain" description="BD-FAE-like" evidence="3">
    <location>
        <begin position="84"/>
        <end position="297"/>
    </location>
</feature>
<keyword evidence="1 4" id="KW-0378">Hydrolase</keyword>
<organism evidence="4 5">
    <name type="scientific">Anaeromyces robustus</name>
    <dbReference type="NCBI Taxonomy" id="1754192"/>
    <lineage>
        <taxon>Eukaryota</taxon>
        <taxon>Fungi</taxon>
        <taxon>Fungi incertae sedis</taxon>
        <taxon>Chytridiomycota</taxon>
        <taxon>Chytridiomycota incertae sedis</taxon>
        <taxon>Neocallimastigomycetes</taxon>
        <taxon>Neocallimastigales</taxon>
        <taxon>Neocallimastigaceae</taxon>
        <taxon>Anaeromyces</taxon>
    </lineage>
</organism>
<evidence type="ECO:0000313" key="5">
    <source>
        <dbReference type="Proteomes" id="UP000193944"/>
    </source>
</evidence>
<dbReference type="Proteomes" id="UP000193944">
    <property type="component" value="Unassembled WGS sequence"/>
</dbReference>
<dbReference type="PANTHER" id="PTHR48081">
    <property type="entry name" value="AB HYDROLASE SUPERFAMILY PROTEIN C4A8.06C"/>
    <property type="match status" value="1"/>
</dbReference>
<evidence type="ECO:0000313" key="4">
    <source>
        <dbReference type="EMBL" id="ORX83939.1"/>
    </source>
</evidence>
<accession>A0A1Y1XDX4</accession>
<dbReference type="InterPro" id="IPR049492">
    <property type="entry name" value="BD-FAE-like_dom"/>
</dbReference>
<dbReference type="AlphaFoldDB" id="A0A1Y1XDX4"/>
<dbReference type="InterPro" id="IPR050300">
    <property type="entry name" value="GDXG_lipolytic_enzyme"/>
</dbReference>
<reference evidence="4 5" key="2">
    <citation type="submission" date="2016-08" db="EMBL/GenBank/DDBJ databases">
        <title>Pervasive Adenine N6-methylation of Active Genes in Fungi.</title>
        <authorList>
            <consortium name="DOE Joint Genome Institute"/>
            <person name="Mondo S.J."/>
            <person name="Dannebaum R.O."/>
            <person name="Kuo R.C."/>
            <person name="Labutti K."/>
            <person name="Haridas S."/>
            <person name="Kuo A."/>
            <person name="Salamov A."/>
            <person name="Ahrendt S.R."/>
            <person name="Lipzen A."/>
            <person name="Sullivan W."/>
            <person name="Andreopoulos W.B."/>
            <person name="Clum A."/>
            <person name="Lindquist E."/>
            <person name="Daum C."/>
            <person name="Ramamoorthy G.K."/>
            <person name="Gryganskyi A."/>
            <person name="Culley D."/>
            <person name="Magnuson J.K."/>
            <person name="James T.Y."/>
            <person name="O'Malley M.A."/>
            <person name="Stajich J.E."/>
            <person name="Spatafora J.W."/>
            <person name="Visel A."/>
            <person name="Grigoriev I.V."/>
        </authorList>
    </citation>
    <scope>NUCLEOTIDE SEQUENCE [LARGE SCALE GENOMIC DNA]</scope>
    <source>
        <strain evidence="4 5">S4</strain>
    </source>
</reference>
<keyword evidence="5" id="KW-1185">Reference proteome</keyword>
<dbReference type="Pfam" id="PF20434">
    <property type="entry name" value="BD-FAE"/>
    <property type="match status" value="1"/>
</dbReference>
<protein>
    <submittedName>
        <fullName evidence="4">Alpha/beta-hydrolase</fullName>
    </submittedName>
</protein>
<dbReference type="PANTHER" id="PTHR48081:SF33">
    <property type="entry name" value="KYNURENINE FORMAMIDASE"/>
    <property type="match status" value="1"/>
</dbReference>
<dbReference type="STRING" id="1754192.A0A1Y1XDX4"/>
<feature type="signal peptide" evidence="2">
    <location>
        <begin position="1"/>
        <end position="21"/>
    </location>
</feature>